<dbReference type="Gene3D" id="3.90.70.120">
    <property type="match status" value="1"/>
</dbReference>
<gene>
    <name evidence="1" type="ORF">GSLYS_00021937001</name>
</gene>
<dbReference type="AlphaFoldDB" id="A0AAV2IQA8"/>
<protein>
    <submittedName>
        <fullName evidence="1">Uncharacterized protein</fullName>
    </submittedName>
</protein>
<organism evidence="1 2">
    <name type="scientific">Lymnaea stagnalis</name>
    <name type="common">Great pond snail</name>
    <name type="synonym">Helix stagnalis</name>
    <dbReference type="NCBI Taxonomy" id="6523"/>
    <lineage>
        <taxon>Eukaryota</taxon>
        <taxon>Metazoa</taxon>
        <taxon>Spiralia</taxon>
        <taxon>Lophotrochozoa</taxon>
        <taxon>Mollusca</taxon>
        <taxon>Gastropoda</taxon>
        <taxon>Heterobranchia</taxon>
        <taxon>Euthyneura</taxon>
        <taxon>Panpulmonata</taxon>
        <taxon>Hygrophila</taxon>
        <taxon>Lymnaeoidea</taxon>
        <taxon>Lymnaeidae</taxon>
        <taxon>Lymnaea</taxon>
    </lineage>
</organism>
<keyword evidence="2" id="KW-1185">Reference proteome</keyword>
<feature type="non-terminal residue" evidence="1">
    <location>
        <position position="1"/>
    </location>
</feature>
<dbReference type="Proteomes" id="UP001497497">
    <property type="component" value="Unassembled WGS sequence"/>
</dbReference>
<proteinExistence type="predicted"/>
<accession>A0AAV2IQA8</accession>
<evidence type="ECO:0000313" key="1">
    <source>
        <dbReference type="EMBL" id="CAL1548620.1"/>
    </source>
</evidence>
<reference evidence="1 2" key="1">
    <citation type="submission" date="2024-04" db="EMBL/GenBank/DDBJ databases">
        <authorList>
            <consortium name="Genoscope - CEA"/>
            <person name="William W."/>
        </authorList>
    </citation>
    <scope>NUCLEOTIDE SEQUENCE [LARGE SCALE GENOMIC DNA]</scope>
</reference>
<feature type="non-terminal residue" evidence="1">
    <location>
        <position position="174"/>
    </location>
</feature>
<sequence>ILVTPGYVARDNCRILRASIHQGDGVLFKGPYCGFESCSMAMTIIMRAAILPISQWTRDIVTHSLIAGHRLYSMVMYKTCVKLHPEMIRACFNLPGRYLQVREFDIVTKCVLLFENLFTLHFEDESQLFGTLSDGYNPKSPEEGPGKTLLDALWELFDKHSAGIFIAGNKPIAV</sequence>
<evidence type="ECO:0000313" key="2">
    <source>
        <dbReference type="Proteomes" id="UP001497497"/>
    </source>
</evidence>
<name>A0AAV2IQA8_LYMST</name>
<dbReference type="EMBL" id="CAXITT010001493">
    <property type="protein sequence ID" value="CAL1548620.1"/>
    <property type="molecule type" value="Genomic_DNA"/>
</dbReference>
<comment type="caution">
    <text evidence="1">The sequence shown here is derived from an EMBL/GenBank/DDBJ whole genome shotgun (WGS) entry which is preliminary data.</text>
</comment>